<evidence type="ECO:0000256" key="5">
    <source>
        <dbReference type="SAM" id="SignalP"/>
    </source>
</evidence>
<comment type="caution">
    <text evidence="6">The sequence shown here is derived from an EMBL/GenBank/DDBJ whole genome shotgun (WGS) entry which is preliminary data.</text>
</comment>
<keyword evidence="3" id="KW-0813">Transport</keyword>
<evidence type="ECO:0000313" key="6">
    <source>
        <dbReference type="EMBL" id="EYD74287.1"/>
    </source>
</evidence>
<dbReference type="SUPFAM" id="SSF53850">
    <property type="entry name" value="Periplasmic binding protein-like II"/>
    <property type="match status" value="1"/>
</dbReference>
<dbReference type="HOGENOM" id="CLU_031285_9_3_5"/>
<evidence type="ECO:0000256" key="1">
    <source>
        <dbReference type="ARBA" id="ARBA00004418"/>
    </source>
</evidence>
<dbReference type="EMBL" id="AOSK01000118">
    <property type="protein sequence ID" value="EYD74287.1"/>
    <property type="molecule type" value="Genomic_DNA"/>
</dbReference>
<dbReference type="STRING" id="442562.Rumeso_04151"/>
<name>A0A017HIE0_9RHOB</name>
<dbReference type="AlphaFoldDB" id="A0A017HIE0"/>
<feature type="chain" id="PRO_5001492868" evidence="5">
    <location>
        <begin position="21"/>
        <end position="482"/>
    </location>
</feature>
<proteinExistence type="inferred from homology"/>
<dbReference type="Proteomes" id="UP000019666">
    <property type="component" value="Unassembled WGS sequence"/>
</dbReference>
<accession>A0A017HIE0</accession>
<gene>
    <name evidence="6" type="ORF">Rumeso_04151</name>
</gene>
<evidence type="ECO:0000256" key="2">
    <source>
        <dbReference type="ARBA" id="ARBA00008520"/>
    </source>
</evidence>
<keyword evidence="7" id="KW-1185">Reference proteome</keyword>
<dbReference type="PANTHER" id="PTHR43649:SF34">
    <property type="entry name" value="ABC TRANSPORTER PERIPLASMIC-BINDING PROTEIN YCJN-RELATED"/>
    <property type="match status" value="1"/>
</dbReference>
<evidence type="ECO:0000313" key="7">
    <source>
        <dbReference type="Proteomes" id="UP000019666"/>
    </source>
</evidence>
<sequence length="482" mass="52757">MTRLHLSTALAVAIAGPALACEPDFTGVTLTVSTQNGPAIASALASAAESWEARTCGTVNVVEFPFGELYPKFLTAMSQQTGDFDVIGFVPAWLPDFAPFLSTMPAELQAGSDWEDIHPVYRERLMTWNGEIKSATMDGDMHLLNLRADLLDNPEEQAAFQEKYGYPLAAPETWQQYLDQAEFFTRPDQNLYGTAEAYKRGGQQFWYFFSHAAAYTNNPNYPGSMFFDPETMDAQINNPGWLRALEEYKKALDFNPPGALNNGSGDVRPLYAGGTVAMNVDWADSGVLRATEGGDAAENTVRTAMLPGSTEIWNAKTQAWDTFPEVVHSPFLAFGGWQLGVPADSANQEAAWDFVKEVTSPAVSGKAIVTANSGVNPYRFSHYENLDAWSSIFTPEEAQSYLGAQRASLDAPNVALDLRLPGFFSYTEVLEIELSKALAGEEEPQAALDNIAAEWNRLTDEFGRDTQLAAYRASVGLPPLEN</sequence>
<dbReference type="OrthoDB" id="9803049at2"/>
<dbReference type="PANTHER" id="PTHR43649">
    <property type="entry name" value="ARABINOSE-BINDING PROTEIN-RELATED"/>
    <property type="match status" value="1"/>
</dbReference>
<dbReference type="InterPro" id="IPR006059">
    <property type="entry name" value="SBP"/>
</dbReference>
<dbReference type="PATRIC" id="fig|442562.3.peg.4087"/>
<evidence type="ECO:0000256" key="3">
    <source>
        <dbReference type="ARBA" id="ARBA00022448"/>
    </source>
</evidence>
<dbReference type="InterPro" id="IPR050490">
    <property type="entry name" value="Bact_solute-bd_prot1"/>
</dbReference>
<reference evidence="6 7" key="1">
    <citation type="submission" date="2013-02" db="EMBL/GenBank/DDBJ databases">
        <authorList>
            <person name="Fiebig A."/>
            <person name="Goeker M."/>
            <person name="Klenk H.-P.P."/>
        </authorList>
    </citation>
    <scope>NUCLEOTIDE SEQUENCE [LARGE SCALE GENOMIC DNA]</scope>
    <source>
        <strain evidence="6 7">DSM 19309</strain>
    </source>
</reference>
<evidence type="ECO:0000256" key="4">
    <source>
        <dbReference type="ARBA" id="ARBA00022729"/>
    </source>
</evidence>
<protein>
    <submittedName>
        <fullName evidence="6">N-Acetyl-D-glucosamine ABC transport system, sugar-binding protein</fullName>
    </submittedName>
</protein>
<comment type="subcellular location">
    <subcellularLocation>
        <location evidence="1">Periplasm</location>
    </subcellularLocation>
</comment>
<dbReference type="GO" id="GO:0042597">
    <property type="term" value="C:periplasmic space"/>
    <property type="evidence" value="ECO:0007669"/>
    <property type="project" value="UniProtKB-SubCell"/>
</dbReference>
<dbReference type="Gene3D" id="3.40.190.10">
    <property type="entry name" value="Periplasmic binding protein-like II"/>
    <property type="match status" value="2"/>
</dbReference>
<dbReference type="RefSeq" id="WP_037279951.1">
    <property type="nucleotide sequence ID" value="NZ_KK088567.1"/>
</dbReference>
<dbReference type="Pfam" id="PF01547">
    <property type="entry name" value="SBP_bac_1"/>
    <property type="match status" value="1"/>
</dbReference>
<comment type="similarity">
    <text evidence="2">Belongs to the bacterial solute-binding protein 1 family.</text>
</comment>
<keyword evidence="4 5" id="KW-0732">Signal</keyword>
<organism evidence="6 7">
    <name type="scientific">Rubellimicrobium mesophilum DSM 19309</name>
    <dbReference type="NCBI Taxonomy" id="442562"/>
    <lineage>
        <taxon>Bacteria</taxon>
        <taxon>Pseudomonadati</taxon>
        <taxon>Pseudomonadota</taxon>
        <taxon>Alphaproteobacteria</taxon>
        <taxon>Rhodobacterales</taxon>
        <taxon>Roseobacteraceae</taxon>
        <taxon>Rubellimicrobium</taxon>
    </lineage>
</organism>
<feature type="signal peptide" evidence="5">
    <location>
        <begin position="1"/>
        <end position="20"/>
    </location>
</feature>